<dbReference type="OrthoDB" id="10044919at2759"/>
<dbReference type="PRINTS" id="PR00237">
    <property type="entry name" value="GPCRRHODOPSN"/>
</dbReference>
<dbReference type="Pfam" id="PF00001">
    <property type="entry name" value="7tm_1"/>
    <property type="match status" value="1"/>
</dbReference>
<dbReference type="KEGG" id="spu:100889243"/>
<sequence length="365" mass="41339">MEEGMNKLPDEIIPPTEEYYQMSTVHTVISLRTFKFDDYTQRIVLSVFFIIIATLGIFGNSLVVLGVILCRKLRTVTNIFVVNLAVADLLTAMTIPWNAVALLSRGGWPLPEWVCVVVALVSFTCVGCSLFTLATIAINRWLVITQSLNTFRRVYTTVNLTFMILAIWSVPFLVALLPPMIGLGELGYADKYSTCSHKTTHPLSDYYSVLQTLIFYPVPLVIIIVCYVKVYLHVRRHMKAMTEQAEGSSSSMHASLKRQSSQQQLRLSKRQVEITKNLFYVVLAFLICITPHGVALMIPPSDPAIPWTAAILLCNSCINPIIYATKHPNFKLVFRYMLSCKCNKIPEQSEFLRSVRYLNARRQSR</sequence>
<keyword evidence="7 9" id="KW-0675">Receptor</keyword>
<evidence type="ECO:0000256" key="8">
    <source>
        <dbReference type="ARBA" id="ARBA00023224"/>
    </source>
</evidence>
<feature type="transmembrane region" description="Helical" evidence="10">
    <location>
        <begin position="76"/>
        <end position="97"/>
    </location>
</feature>
<dbReference type="InterPro" id="IPR000276">
    <property type="entry name" value="GPCR_Rhodpsn"/>
</dbReference>
<dbReference type="OMA" id="STCTHKN"/>
<dbReference type="EnsemblMetazoa" id="XM_003727715">
    <property type="protein sequence ID" value="XP_003727763"/>
    <property type="gene ID" value="LOC100889243"/>
</dbReference>
<evidence type="ECO:0000259" key="11">
    <source>
        <dbReference type="PROSITE" id="PS50262"/>
    </source>
</evidence>
<dbReference type="PROSITE" id="PS50262">
    <property type="entry name" value="G_PROTEIN_RECEP_F1_2"/>
    <property type="match status" value="1"/>
</dbReference>
<evidence type="ECO:0000256" key="10">
    <source>
        <dbReference type="SAM" id="Phobius"/>
    </source>
</evidence>
<reference evidence="12" key="2">
    <citation type="submission" date="2021-01" db="UniProtKB">
        <authorList>
            <consortium name="EnsemblMetazoa"/>
        </authorList>
    </citation>
    <scope>IDENTIFICATION</scope>
</reference>
<dbReference type="GO" id="GO:0007186">
    <property type="term" value="P:G protein-coupled receptor signaling pathway"/>
    <property type="evidence" value="ECO:0000318"/>
    <property type="project" value="GO_Central"/>
</dbReference>
<dbReference type="SUPFAM" id="SSF81321">
    <property type="entry name" value="Family A G protein-coupled receptor-like"/>
    <property type="match status" value="1"/>
</dbReference>
<comment type="subcellular location">
    <subcellularLocation>
        <location evidence="1">Cell membrane</location>
        <topology evidence="1">Multi-pass membrane protein</topology>
    </subcellularLocation>
</comment>
<evidence type="ECO:0000256" key="2">
    <source>
        <dbReference type="ARBA" id="ARBA00022475"/>
    </source>
</evidence>
<protein>
    <recommendedName>
        <fullName evidence="11">G-protein coupled receptors family 1 profile domain-containing protein</fullName>
    </recommendedName>
</protein>
<dbReference type="RefSeq" id="XP_003727763.1">
    <property type="nucleotide sequence ID" value="XM_003727715.3"/>
</dbReference>
<evidence type="ECO:0000256" key="5">
    <source>
        <dbReference type="ARBA" id="ARBA00023040"/>
    </source>
</evidence>
<keyword evidence="4 10" id="KW-1133">Transmembrane helix</keyword>
<evidence type="ECO:0000313" key="13">
    <source>
        <dbReference type="Proteomes" id="UP000007110"/>
    </source>
</evidence>
<evidence type="ECO:0000256" key="6">
    <source>
        <dbReference type="ARBA" id="ARBA00023136"/>
    </source>
</evidence>
<evidence type="ECO:0000256" key="7">
    <source>
        <dbReference type="ARBA" id="ARBA00023170"/>
    </source>
</evidence>
<dbReference type="InterPro" id="IPR017452">
    <property type="entry name" value="GPCR_Rhodpsn_7TM"/>
</dbReference>
<evidence type="ECO:0000313" key="12">
    <source>
        <dbReference type="EnsemblMetazoa" id="XP_003727763"/>
    </source>
</evidence>
<dbReference type="GeneID" id="100889243"/>
<organism evidence="12 13">
    <name type="scientific">Strongylocentrotus purpuratus</name>
    <name type="common">Purple sea urchin</name>
    <dbReference type="NCBI Taxonomy" id="7668"/>
    <lineage>
        <taxon>Eukaryota</taxon>
        <taxon>Metazoa</taxon>
        <taxon>Echinodermata</taxon>
        <taxon>Eleutherozoa</taxon>
        <taxon>Echinozoa</taxon>
        <taxon>Echinoidea</taxon>
        <taxon>Euechinoidea</taxon>
        <taxon>Echinacea</taxon>
        <taxon>Camarodonta</taxon>
        <taxon>Echinidea</taxon>
        <taxon>Strongylocentrotidae</taxon>
        <taxon>Strongylocentrotus</taxon>
    </lineage>
</organism>
<dbReference type="InParanoid" id="A0A7M7GGN7"/>
<dbReference type="PANTHER" id="PTHR24228:SF72">
    <property type="entry name" value="G-PROTEIN COUPLED RECEPTORS FAMILY 1 PROFILE DOMAIN-CONTAINING PROTEIN"/>
    <property type="match status" value="1"/>
</dbReference>
<proteinExistence type="inferred from homology"/>
<feature type="transmembrane region" description="Helical" evidence="10">
    <location>
        <begin position="154"/>
        <end position="177"/>
    </location>
</feature>
<evidence type="ECO:0000256" key="1">
    <source>
        <dbReference type="ARBA" id="ARBA00004651"/>
    </source>
</evidence>
<feature type="domain" description="G-protein coupled receptors family 1 profile" evidence="11">
    <location>
        <begin position="59"/>
        <end position="323"/>
    </location>
</feature>
<name>A0A7M7GGN7_STRPU</name>
<dbReference type="Proteomes" id="UP000007110">
    <property type="component" value="Unassembled WGS sequence"/>
</dbReference>
<dbReference type="CDD" id="cd00637">
    <property type="entry name" value="7tm_classA_rhodopsin-like"/>
    <property type="match status" value="1"/>
</dbReference>
<evidence type="ECO:0000256" key="9">
    <source>
        <dbReference type="RuleBase" id="RU000688"/>
    </source>
</evidence>
<dbReference type="FunCoup" id="A0A7M7GGN7">
    <property type="interactions" value="43"/>
</dbReference>
<feature type="transmembrane region" description="Helical" evidence="10">
    <location>
        <begin position="304"/>
        <end position="325"/>
    </location>
</feature>
<keyword evidence="2" id="KW-1003">Cell membrane</keyword>
<feature type="transmembrane region" description="Helical" evidence="10">
    <location>
        <begin position="117"/>
        <end position="142"/>
    </location>
</feature>
<accession>A0A7M7GGN7</accession>
<feature type="transmembrane region" description="Helical" evidence="10">
    <location>
        <begin position="43"/>
        <end position="69"/>
    </location>
</feature>
<evidence type="ECO:0000256" key="3">
    <source>
        <dbReference type="ARBA" id="ARBA00022692"/>
    </source>
</evidence>
<feature type="transmembrane region" description="Helical" evidence="10">
    <location>
        <begin position="278"/>
        <end position="298"/>
    </location>
</feature>
<feature type="transmembrane region" description="Helical" evidence="10">
    <location>
        <begin position="213"/>
        <end position="232"/>
    </location>
</feature>
<dbReference type="PROSITE" id="PS00237">
    <property type="entry name" value="G_PROTEIN_RECEP_F1_1"/>
    <property type="match status" value="1"/>
</dbReference>
<keyword evidence="3 9" id="KW-0812">Transmembrane</keyword>
<comment type="similarity">
    <text evidence="9">Belongs to the G-protein coupled receptor 1 family.</text>
</comment>
<dbReference type="GO" id="GO:0004930">
    <property type="term" value="F:G protein-coupled receptor activity"/>
    <property type="evidence" value="ECO:0007669"/>
    <property type="project" value="UniProtKB-KW"/>
</dbReference>
<dbReference type="AlphaFoldDB" id="A0A7M7GGN7"/>
<keyword evidence="13" id="KW-1185">Reference proteome</keyword>
<keyword evidence="5 9" id="KW-0297">G-protein coupled receptor</keyword>
<dbReference type="Gene3D" id="1.20.1070.10">
    <property type="entry name" value="Rhodopsin 7-helix transmembrane proteins"/>
    <property type="match status" value="1"/>
</dbReference>
<evidence type="ECO:0000256" key="4">
    <source>
        <dbReference type="ARBA" id="ARBA00022989"/>
    </source>
</evidence>
<keyword evidence="8 9" id="KW-0807">Transducer</keyword>
<dbReference type="PANTHER" id="PTHR24228">
    <property type="entry name" value="B2 BRADYKININ RECEPTOR/ANGIOTENSIN II RECEPTOR"/>
    <property type="match status" value="1"/>
</dbReference>
<reference evidence="13" key="1">
    <citation type="submission" date="2015-02" db="EMBL/GenBank/DDBJ databases">
        <title>Genome sequencing for Strongylocentrotus purpuratus.</title>
        <authorList>
            <person name="Murali S."/>
            <person name="Liu Y."/>
            <person name="Vee V."/>
            <person name="English A."/>
            <person name="Wang M."/>
            <person name="Skinner E."/>
            <person name="Han Y."/>
            <person name="Muzny D.M."/>
            <person name="Worley K.C."/>
            <person name="Gibbs R.A."/>
        </authorList>
    </citation>
    <scope>NUCLEOTIDE SEQUENCE</scope>
</reference>
<keyword evidence="6 10" id="KW-0472">Membrane</keyword>
<dbReference type="GO" id="GO:0005886">
    <property type="term" value="C:plasma membrane"/>
    <property type="evidence" value="ECO:0007669"/>
    <property type="project" value="UniProtKB-SubCell"/>
</dbReference>